<dbReference type="CDD" id="cd12872">
    <property type="entry name" value="SPRY_Ash2"/>
    <property type="match status" value="1"/>
</dbReference>
<feature type="compositionally biased region" description="Polar residues" evidence="4">
    <location>
        <begin position="523"/>
        <end position="532"/>
    </location>
</feature>
<evidence type="ECO:0000259" key="5">
    <source>
        <dbReference type="PROSITE" id="PS50188"/>
    </source>
</evidence>
<dbReference type="PANTHER" id="PTHR10598:SF0">
    <property type="entry name" value="SET1_ASH2 HISTONE METHYLTRANSFERASE COMPLEX SUBUNIT ASH2"/>
    <property type="match status" value="1"/>
</dbReference>
<evidence type="ECO:0000313" key="6">
    <source>
        <dbReference type="EMBL" id="KAK7060574.1"/>
    </source>
</evidence>
<comment type="subcellular location">
    <subcellularLocation>
        <location evidence="1">Nucleus</location>
    </subcellularLocation>
</comment>
<gene>
    <name evidence="6" type="primary">ASH2</name>
    <name evidence="6" type="ORF">VNI00_001340</name>
</gene>
<feature type="domain" description="B30.2/SPRY" evidence="5">
    <location>
        <begin position="75"/>
        <end position="269"/>
    </location>
</feature>
<comment type="caution">
    <text evidence="6">The sequence shown here is derived from an EMBL/GenBank/DDBJ whole genome shotgun (WGS) entry which is preliminary data.</text>
</comment>
<evidence type="ECO:0000256" key="2">
    <source>
        <dbReference type="ARBA" id="ARBA00023242"/>
    </source>
</evidence>
<dbReference type="EMBL" id="JAYKXP010000003">
    <property type="protein sequence ID" value="KAK7060574.1"/>
    <property type="molecule type" value="Genomic_DNA"/>
</dbReference>
<dbReference type="SMART" id="SM00449">
    <property type="entry name" value="SPRY"/>
    <property type="match status" value="1"/>
</dbReference>
<dbReference type="Gene3D" id="2.60.120.920">
    <property type="match status" value="1"/>
</dbReference>
<dbReference type="InterPro" id="IPR013320">
    <property type="entry name" value="ConA-like_dom_sf"/>
</dbReference>
<keyword evidence="2" id="KW-0539">Nucleus</keyword>
<proteinExistence type="inferred from homology"/>
<evidence type="ECO:0000256" key="1">
    <source>
        <dbReference type="ARBA" id="ARBA00004123"/>
    </source>
</evidence>
<evidence type="ECO:0000256" key="4">
    <source>
        <dbReference type="SAM" id="MobiDB-lite"/>
    </source>
</evidence>
<dbReference type="GO" id="GO:0048188">
    <property type="term" value="C:Set1C/COMPASS complex"/>
    <property type="evidence" value="ECO:0007669"/>
    <property type="project" value="InterPro"/>
</dbReference>
<comment type="similarity">
    <text evidence="3">Belongs to the cclA family.</text>
</comment>
<dbReference type="AlphaFoldDB" id="A0AAW0E8U3"/>
<feature type="region of interest" description="Disordered" evidence="4">
    <location>
        <begin position="456"/>
        <end position="578"/>
    </location>
</feature>
<dbReference type="Proteomes" id="UP001383192">
    <property type="component" value="Unassembled WGS sequence"/>
</dbReference>
<dbReference type="InterPro" id="IPR003877">
    <property type="entry name" value="SPRY_dom"/>
</dbReference>
<organism evidence="6 7">
    <name type="scientific">Paramarasmius palmivorus</name>
    <dbReference type="NCBI Taxonomy" id="297713"/>
    <lineage>
        <taxon>Eukaryota</taxon>
        <taxon>Fungi</taxon>
        <taxon>Dikarya</taxon>
        <taxon>Basidiomycota</taxon>
        <taxon>Agaricomycotina</taxon>
        <taxon>Agaricomycetes</taxon>
        <taxon>Agaricomycetidae</taxon>
        <taxon>Agaricales</taxon>
        <taxon>Marasmiineae</taxon>
        <taxon>Marasmiaceae</taxon>
        <taxon>Paramarasmius</taxon>
    </lineage>
</organism>
<evidence type="ECO:0000256" key="3">
    <source>
        <dbReference type="ARBA" id="ARBA00038149"/>
    </source>
</evidence>
<evidence type="ECO:0000313" key="7">
    <source>
        <dbReference type="Proteomes" id="UP001383192"/>
    </source>
</evidence>
<dbReference type="GO" id="GO:0000976">
    <property type="term" value="F:transcription cis-regulatory region binding"/>
    <property type="evidence" value="ECO:0007669"/>
    <property type="project" value="TreeGrafter"/>
</dbReference>
<dbReference type="InterPro" id="IPR037353">
    <property type="entry name" value="ASH2"/>
</dbReference>
<feature type="compositionally biased region" description="Basic and acidic residues" evidence="4">
    <location>
        <begin position="569"/>
        <end position="578"/>
    </location>
</feature>
<reference evidence="6 7" key="1">
    <citation type="submission" date="2024-01" db="EMBL/GenBank/DDBJ databases">
        <title>A draft genome for a cacao thread blight-causing isolate of Paramarasmius palmivorus.</title>
        <authorList>
            <person name="Baruah I.K."/>
            <person name="Bukari Y."/>
            <person name="Amoako-Attah I."/>
            <person name="Meinhardt L.W."/>
            <person name="Bailey B.A."/>
            <person name="Cohen S.P."/>
        </authorList>
    </citation>
    <scope>NUCLEOTIDE SEQUENCE [LARGE SCALE GENOMIC DNA]</scope>
    <source>
        <strain evidence="6 7">GH-12</strain>
    </source>
</reference>
<name>A0AAW0E8U3_9AGAR</name>
<keyword evidence="7" id="KW-1185">Reference proteome</keyword>
<dbReference type="InterPro" id="IPR001870">
    <property type="entry name" value="B30.2/SPRY"/>
</dbReference>
<dbReference type="PROSITE" id="PS50188">
    <property type="entry name" value="B302_SPRY"/>
    <property type="match status" value="1"/>
</dbReference>
<dbReference type="Pfam" id="PF00622">
    <property type="entry name" value="SPRY"/>
    <property type="match status" value="1"/>
</dbReference>
<feature type="region of interest" description="Disordered" evidence="4">
    <location>
        <begin position="1"/>
        <end position="38"/>
    </location>
</feature>
<dbReference type="PANTHER" id="PTHR10598">
    <property type="entry name" value="SET1/ASH2 HISTONE METHYLTRANSFERASE COMPLEX SUBUNIT ASH2"/>
    <property type="match status" value="1"/>
</dbReference>
<dbReference type="InterPro" id="IPR043136">
    <property type="entry name" value="B30.2/SPRY_sf"/>
</dbReference>
<dbReference type="SUPFAM" id="SSF49899">
    <property type="entry name" value="Concanavalin A-like lectins/glucanases"/>
    <property type="match status" value="1"/>
</dbReference>
<accession>A0AAW0E8U3</accession>
<sequence length="578" mass="64240">MLKRKRGEKVAEGNGSPAPSEPPEVLLTSRGDLSNRPILDVSRGPSFAPIPESDSFFKTDNIGVNRHGFRYSPAGINPRNCYLPCRTIESNPRSYRVSWEDRSSYIYASKDGLKLLGSKGFRSARCNAPVREGKWYMEVKILSGGGEHSSEDSRRDGGHVRLGFGRREAPLNGPVGLDGYSYGYRDKTGEKVTLSRPRPYGRPYSSGDVIGMYISLPPKRQADRKDENDPARLKRERIAIDLKGQEMFESLEYPQSKEMIALMDYSGKSSDTTSLPSSSNKVVTGKLPERAPANTKKVKDTTPTLRPLPTLSDSRIAFFVNGESQGIAFQDLYDYLQLRTTAKSRKANKGRRAREGVKEHKENPFDDGTLGYYPFISLFNSASVELNPGPDFTFPPPPDIDAFLNDPSSANVAKVEGAERTWRPLCERYEEFMKEQWELDVVEENEANEEALKMAEQEKAETAKKKQRETKKKQAESRKRAKMSQVFAASKESSEPLVASPLKHGTSYPPESRPASPAITHYSDAQGQSGYNSEVGDVEMESEAVERGSSVFEAPLGENAGHSWTPSVDYKDSPAADD</sequence>
<protein>
    <submittedName>
        <fullName evidence="6">Transcription factor, contains a PHD finger motif</fullName>
    </submittedName>
</protein>